<comment type="caution">
    <text evidence="1">The sequence shown here is derived from an EMBL/GenBank/DDBJ whole genome shotgun (WGS) entry which is preliminary data.</text>
</comment>
<dbReference type="AlphaFoldDB" id="A0A0V8QHT8"/>
<name>A0A0V8QHT8_9FIRM</name>
<dbReference type="STRING" id="290052.ASU35_06805"/>
<evidence type="ECO:0000313" key="2">
    <source>
        <dbReference type="Proteomes" id="UP000054874"/>
    </source>
</evidence>
<dbReference type="EMBL" id="LNAM01000046">
    <property type="protein sequence ID" value="KSV60112.1"/>
    <property type="molecule type" value="Genomic_DNA"/>
</dbReference>
<organism evidence="1 2">
    <name type="scientific">Acetivibrio ethanolgignens</name>
    <dbReference type="NCBI Taxonomy" id="290052"/>
    <lineage>
        <taxon>Bacteria</taxon>
        <taxon>Bacillati</taxon>
        <taxon>Bacillota</taxon>
        <taxon>Clostridia</taxon>
        <taxon>Eubacteriales</taxon>
        <taxon>Oscillospiraceae</taxon>
        <taxon>Acetivibrio</taxon>
    </lineage>
</organism>
<dbReference type="Proteomes" id="UP000054874">
    <property type="component" value="Unassembled WGS sequence"/>
</dbReference>
<dbReference type="OrthoDB" id="2045233at2"/>
<evidence type="ECO:0000313" key="1">
    <source>
        <dbReference type="EMBL" id="KSV60112.1"/>
    </source>
</evidence>
<protein>
    <recommendedName>
        <fullName evidence="3">Flagellar hook-associated protein 2 C-terminal domain-containing protein</fullName>
    </recommendedName>
</protein>
<sequence length="233" mass="24795">MAAGFNVNNNANLFNSMFGTTATGGSTGGSSVLGDYAMIRSGAYKKLLNAYYDKKEKAEGTDSTEDTAEQKAEKTALMTIKAAASELKDAATALSAAEGTGEERLEKAKSLVKAYNALLDSTQDVENTKILQKTLWMISDMKANDGLLEDAGITIGADNKLILNEEKFKAADKSVLDTLFTGRSSLMGKVGNKTFDIVNRAAEAVTKLKGGSVYTDKGAYTKLNTSTLYDGLF</sequence>
<accession>A0A0V8QHT8</accession>
<keyword evidence="2" id="KW-1185">Reference proteome</keyword>
<dbReference type="RefSeq" id="WP_058351692.1">
    <property type="nucleotide sequence ID" value="NZ_CABMMD010000046.1"/>
</dbReference>
<proteinExistence type="predicted"/>
<evidence type="ECO:0008006" key="3">
    <source>
        <dbReference type="Google" id="ProtNLM"/>
    </source>
</evidence>
<reference evidence="1 2" key="1">
    <citation type="submission" date="2015-11" db="EMBL/GenBank/DDBJ databases">
        <title>Butyribacter intestini gen. nov., sp. nov., a butyric acid-producing bacterium of the family Lachnospiraceae isolated from the human faeces.</title>
        <authorList>
            <person name="Zou Y."/>
            <person name="Xue W."/>
            <person name="Luo G."/>
            <person name="Lv M."/>
        </authorList>
    </citation>
    <scope>NUCLEOTIDE SEQUENCE [LARGE SCALE GENOMIC DNA]</scope>
    <source>
        <strain evidence="1 2">ACET-33324</strain>
    </source>
</reference>
<gene>
    <name evidence="1" type="ORF">ASU35_06805</name>
</gene>